<reference evidence="1 2" key="1">
    <citation type="journal article" date="2008" name="FEMS Yeast Res.">
        <title>Comparative genome analysis of a Saccharomyces cerevisiae wine strain.</title>
        <authorList>
            <person name="Borneman A.R."/>
            <person name="Forgan A.H."/>
            <person name="Pretorius I.S."/>
            <person name="Chambers P.J."/>
        </authorList>
    </citation>
    <scope>NUCLEOTIDE SEQUENCE [LARGE SCALE GENOMIC DNA]</scope>
    <source>
        <strain evidence="1 2">AWRI1631</strain>
    </source>
</reference>
<sequence length="213" mass="23672">MQLHLVKPFPTRNFYKLVAEEPLTSQNTKQSHGKTLQKNQNFISFVLAKGETVTFPYIQGSFINFTGVTVCLSLKKVAPYPGDGNNNFDEENSTETEDELCLLTTTSDDFSWQKETPSMKFVPVEHSPRTEQISKPLLIASPALVKNSPISYRTTPQTSFVINQPSTPKKLKRKSISLKNNTIQETPLPKDKIIGTLSASTSSGGIIEEESFA</sequence>
<proteinExistence type="predicted"/>
<accession>B5VH28</accession>
<dbReference type="OrthoDB" id="5348546at2759"/>
<dbReference type="AlphaFoldDB" id="B5VH28"/>
<name>B5VH28_YEAS6</name>
<comment type="caution">
    <text evidence="1">The sequence shown here is derived from an EMBL/GenBank/DDBJ whole genome shotgun (WGS) entry which is preliminary data.</text>
</comment>
<organism evidence="1 2">
    <name type="scientific">Saccharomyces cerevisiae (strain AWRI1631)</name>
    <name type="common">Baker's yeast</name>
    <dbReference type="NCBI Taxonomy" id="545124"/>
    <lineage>
        <taxon>Eukaryota</taxon>
        <taxon>Fungi</taxon>
        <taxon>Dikarya</taxon>
        <taxon>Ascomycota</taxon>
        <taxon>Saccharomycotina</taxon>
        <taxon>Saccharomycetes</taxon>
        <taxon>Saccharomycetales</taxon>
        <taxon>Saccharomycetaceae</taxon>
        <taxon>Saccharomyces</taxon>
    </lineage>
</organism>
<gene>
    <name evidence="1" type="ORF">AWRI1631_47200</name>
</gene>
<evidence type="ECO:0000313" key="1">
    <source>
        <dbReference type="EMBL" id="EDZ72766.1"/>
    </source>
</evidence>
<dbReference type="Proteomes" id="UP000008988">
    <property type="component" value="Unassembled WGS sequence"/>
</dbReference>
<protein>
    <submittedName>
        <fullName evidence="1">YDR501Wp-like protein</fullName>
    </submittedName>
</protein>
<evidence type="ECO:0000313" key="2">
    <source>
        <dbReference type="Proteomes" id="UP000008988"/>
    </source>
</evidence>
<feature type="non-terminal residue" evidence="1">
    <location>
        <position position="213"/>
    </location>
</feature>
<dbReference type="EMBL" id="ABSV01000597">
    <property type="protein sequence ID" value="EDZ72766.1"/>
    <property type="molecule type" value="Genomic_DNA"/>
</dbReference>